<gene>
    <name evidence="1" type="ORF">JTE90_020279</name>
</gene>
<name>A0AAV6VP67_9ARAC</name>
<keyword evidence="2" id="KW-1185">Reference proteome</keyword>
<dbReference type="EMBL" id="JAFNEN010000047">
    <property type="protein sequence ID" value="KAG8197900.1"/>
    <property type="molecule type" value="Genomic_DNA"/>
</dbReference>
<evidence type="ECO:0000313" key="2">
    <source>
        <dbReference type="Proteomes" id="UP000827092"/>
    </source>
</evidence>
<dbReference type="AlphaFoldDB" id="A0AAV6VP67"/>
<protein>
    <submittedName>
        <fullName evidence="1">Uncharacterized protein</fullName>
    </submittedName>
</protein>
<sequence>MAAFKIPTVPPSLSEKRPDWFKTTAPLSLPPHLFRRSPRIPLFQRCSKKRIRKKMEAKKTASVRRSTFQNRRCCSSPAMASLPDFSDSYIEEIKVKES</sequence>
<proteinExistence type="predicted"/>
<comment type="caution">
    <text evidence="1">The sequence shown here is derived from an EMBL/GenBank/DDBJ whole genome shotgun (WGS) entry which is preliminary data.</text>
</comment>
<dbReference type="Proteomes" id="UP000827092">
    <property type="component" value="Unassembled WGS sequence"/>
</dbReference>
<evidence type="ECO:0000313" key="1">
    <source>
        <dbReference type="EMBL" id="KAG8197900.1"/>
    </source>
</evidence>
<reference evidence="1 2" key="1">
    <citation type="journal article" date="2022" name="Nat. Ecol. Evol.">
        <title>A masculinizing supergene underlies an exaggerated male reproductive morph in a spider.</title>
        <authorList>
            <person name="Hendrickx F."/>
            <person name="De Corte Z."/>
            <person name="Sonet G."/>
            <person name="Van Belleghem S.M."/>
            <person name="Kostlbacher S."/>
            <person name="Vangestel C."/>
        </authorList>
    </citation>
    <scope>NUCLEOTIDE SEQUENCE [LARGE SCALE GENOMIC DNA]</scope>
    <source>
        <strain evidence="1">W744_W776</strain>
    </source>
</reference>
<accession>A0AAV6VP67</accession>
<organism evidence="1 2">
    <name type="scientific">Oedothorax gibbosus</name>
    <dbReference type="NCBI Taxonomy" id="931172"/>
    <lineage>
        <taxon>Eukaryota</taxon>
        <taxon>Metazoa</taxon>
        <taxon>Ecdysozoa</taxon>
        <taxon>Arthropoda</taxon>
        <taxon>Chelicerata</taxon>
        <taxon>Arachnida</taxon>
        <taxon>Araneae</taxon>
        <taxon>Araneomorphae</taxon>
        <taxon>Entelegynae</taxon>
        <taxon>Araneoidea</taxon>
        <taxon>Linyphiidae</taxon>
        <taxon>Erigoninae</taxon>
        <taxon>Oedothorax</taxon>
    </lineage>
</organism>